<proteinExistence type="predicted"/>
<dbReference type="AlphaFoldDB" id="A0A0H2XF58"/>
<dbReference type="HOGENOM" id="CLU_1640607_0_0_4"/>
<gene>
    <name evidence="1" type="ordered locus">BMAA0065</name>
</gene>
<evidence type="ECO:0000313" key="1">
    <source>
        <dbReference type="EMBL" id="AAY59206.1"/>
    </source>
</evidence>
<reference evidence="1 2" key="1">
    <citation type="journal article" date="2004" name="Proc. Natl. Acad. Sci. U.S.A.">
        <title>Structural flexibility in the Burkholderia mallei genome.</title>
        <authorList>
            <person name="Nierman W.C."/>
            <person name="DeShazer D."/>
            <person name="Kim H.S."/>
            <person name="Tettelin H."/>
            <person name="Nelson K.E."/>
            <person name="Feldblyum T."/>
            <person name="Ulrich R.L."/>
            <person name="Ronning C.M."/>
            <person name="Brinkac L.M."/>
            <person name="Daugherty S.C."/>
            <person name="Davidsen T.D."/>
            <person name="Deboy R.T."/>
            <person name="Dimitrov G."/>
            <person name="Dodson R.J."/>
            <person name="Durkin A.S."/>
            <person name="Gwinn M.L."/>
            <person name="Haft D.H."/>
            <person name="Khouri H."/>
            <person name="Kolonay J.F."/>
            <person name="Madupu R."/>
            <person name="Mohammoud Y."/>
            <person name="Nelson W.C."/>
            <person name="Radune D."/>
            <person name="Romero C.M."/>
            <person name="Sarria S."/>
            <person name="Selengut J."/>
            <person name="Shamblin C."/>
            <person name="Sullivan S.A."/>
            <person name="White O."/>
            <person name="Yu Y."/>
            <person name="Zafar N."/>
            <person name="Zhou L."/>
            <person name="Fraser C.M."/>
        </authorList>
    </citation>
    <scope>NUCLEOTIDE SEQUENCE [LARGE SCALE GENOMIC DNA]</scope>
    <source>
        <strain evidence="1 2">ATCC 23344</strain>
    </source>
</reference>
<protein>
    <submittedName>
        <fullName evidence="1">Uncharacterized protein</fullName>
    </submittedName>
</protein>
<keyword evidence="2" id="KW-1185">Reference proteome</keyword>
<dbReference type="KEGG" id="bma:BMAA0065"/>
<evidence type="ECO:0000313" key="2">
    <source>
        <dbReference type="Proteomes" id="UP000006693"/>
    </source>
</evidence>
<dbReference type="Proteomes" id="UP000006693">
    <property type="component" value="Chromosome 2"/>
</dbReference>
<name>A0A0H2XF58_BURMA</name>
<accession>A0A0H2XF58</accession>
<sequence length="161" mass="17836">MKASHAALAFRRSPLILKTVLSALKRGGQAEGGTGAEALGQPIHGKRASRVASSALLQRAELDQFADGMRCRNVGEAGVREIPHENRSPYREARHGDHRRRQFEGRMRNAVSAHLGQKRLLRRRQARRRIVAARGRSNGGCLHLRAGLPRTPLAIRRLGLH</sequence>
<organism evidence="1 2">
    <name type="scientific">Burkholderia mallei (strain ATCC 23344)</name>
    <dbReference type="NCBI Taxonomy" id="243160"/>
    <lineage>
        <taxon>Bacteria</taxon>
        <taxon>Pseudomonadati</taxon>
        <taxon>Pseudomonadota</taxon>
        <taxon>Betaproteobacteria</taxon>
        <taxon>Burkholderiales</taxon>
        <taxon>Burkholderiaceae</taxon>
        <taxon>Burkholderia</taxon>
        <taxon>pseudomallei group</taxon>
    </lineage>
</organism>
<dbReference type="EMBL" id="CP000011">
    <property type="protein sequence ID" value="AAY59206.1"/>
    <property type="molecule type" value="Genomic_DNA"/>
</dbReference>